<feature type="signal peptide" evidence="1">
    <location>
        <begin position="1"/>
        <end position="17"/>
    </location>
</feature>
<dbReference type="STRING" id="1314674.A0A0D7AYF3"/>
<protein>
    <recommendedName>
        <fullName evidence="4">Ecp2 effector protein domain-containing protein</fullName>
    </recommendedName>
</protein>
<keyword evidence="1" id="KW-0732">Signal</keyword>
<evidence type="ECO:0000313" key="2">
    <source>
        <dbReference type="EMBL" id="KIY63015.1"/>
    </source>
</evidence>
<evidence type="ECO:0000313" key="3">
    <source>
        <dbReference type="Proteomes" id="UP000054007"/>
    </source>
</evidence>
<proteinExistence type="predicted"/>
<organism evidence="2 3">
    <name type="scientific">Cylindrobasidium torrendii FP15055 ss-10</name>
    <dbReference type="NCBI Taxonomy" id="1314674"/>
    <lineage>
        <taxon>Eukaryota</taxon>
        <taxon>Fungi</taxon>
        <taxon>Dikarya</taxon>
        <taxon>Basidiomycota</taxon>
        <taxon>Agaricomycotina</taxon>
        <taxon>Agaricomycetes</taxon>
        <taxon>Agaricomycetidae</taxon>
        <taxon>Agaricales</taxon>
        <taxon>Marasmiineae</taxon>
        <taxon>Physalacriaceae</taxon>
        <taxon>Cylindrobasidium</taxon>
    </lineage>
</organism>
<keyword evidence="3" id="KW-1185">Reference proteome</keyword>
<reference evidence="2 3" key="1">
    <citation type="journal article" date="2015" name="Fungal Genet. Biol.">
        <title>Evolution of novel wood decay mechanisms in Agaricales revealed by the genome sequences of Fistulina hepatica and Cylindrobasidium torrendii.</title>
        <authorList>
            <person name="Floudas D."/>
            <person name="Held B.W."/>
            <person name="Riley R."/>
            <person name="Nagy L.G."/>
            <person name="Koehler G."/>
            <person name="Ransdell A.S."/>
            <person name="Younus H."/>
            <person name="Chow J."/>
            <person name="Chiniquy J."/>
            <person name="Lipzen A."/>
            <person name="Tritt A."/>
            <person name="Sun H."/>
            <person name="Haridas S."/>
            <person name="LaButti K."/>
            <person name="Ohm R.A."/>
            <person name="Kues U."/>
            <person name="Blanchette R.A."/>
            <person name="Grigoriev I.V."/>
            <person name="Minto R.E."/>
            <person name="Hibbett D.S."/>
        </authorList>
    </citation>
    <scope>NUCLEOTIDE SEQUENCE [LARGE SCALE GENOMIC DNA]</scope>
    <source>
        <strain evidence="2 3">FP15055 ss-10</strain>
    </source>
</reference>
<sequence length="280" mass="29801">MFAKSALLLASVMGIQAASLPGLLPARGWDNHISCGTTQDANLSACQSLLDNWQQDLRDTLHCTYHATGSAWNVASVEGCSVYITNINAESSAVKEAVQALMGCAAVDKGKVNGLTTLSDGSGVCIGGNDGCGDCFDDGDFNPPRARDVVEVEPRQKADIAGSIAELVNAILGGHSADDTARANTVKNVRDGLADEYKRNVVVCHTDHEAHWDGVQGVDWYHEHFEVDIQIGGTIGYEVYVAKGGTFKRKGDGGEINWGWNGVLARDSEENGSKLTFATR</sequence>
<feature type="chain" id="PRO_5002316864" description="Ecp2 effector protein domain-containing protein" evidence="1">
    <location>
        <begin position="18"/>
        <end position="280"/>
    </location>
</feature>
<dbReference type="EMBL" id="KN880728">
    <property type="protein sequence ID" value="KIY63015.1"/>
    <property type="molecule type" value="Genomic_DNA"/>
</dbReference>
<evidence type="ECO:0008006" key="4">
    <source>
        <dbReference type="Google" id="ProtNLM"/>
    </source>
</evidence>
<accession>A0A0D7AYF3</accession>
<evidence type="ECO:0000256" key="1">
    <source>
        <dbReference type="SAM" id="SignalP"/>
    </source>
</evidence>
<dbReference type="Proteomes" id="UP000054007">
    <property type="component" value="Unassembled WGS sequence"/>
</dbReference>
<gene>
    <name evidence="2" type="ORF">CYLTODRAFT_382885</name>
</gene>
<name>A0A0D7AYF3_9AGAR</name>
<dbReference type="AlphaFoldDB" id="A0A0D7AYF3"/>
<dbReference type="OrthoDB" id="3685327at2759"/>